<evidence type="ECO:0000256" key="1">
    <source>
        <dbReference type="ARBA" id="ARBA00004370"/>
    </source>
</evidence>
<dbReference type="SMART" id="SM00112">
    <property type="entry name" value="CA"/>
    <property type="match status" value="2"/>
</dbReference>
<dbReference type="PROSITE" id="PS50268">
    <property type="entry name" value="CADHERIN_2"/>
    <property type="match status" value="2"/>
</dbReference>
<dbReference type="GO" id="GO:0045296">
    <property type="term" value="F:cadherin binding"/>
    <property type="evidence" value="ECO:0007669"/>
    <property type="project" value="TreeGrafter"/>
</dbReference>
<dbReference type="PANTHER" id="PTHR24027:SF438">
    <property type="entry name" value="CADHERIN 23"/>
    <property type="match status" value="1"/>
</dbReference>
<feature type="compositionally biased region" description="Basic and acidic residues" evidence="5">
    <location>
        <begin position="546"/>
        <end position="556"/>
    </location>
</feature>
<evidence type="ECO:0000256" key="6">
    <source>
        <dbReference type="SAM" id="Phobius"/>
    </source>
</evidence>
<dbReference type="GO" id="GO:0005509">
    <property type="term" value="F:calcium ion binding"/>
    <property type="evidence" value="ECO:0007669"/>
    <property type="project" value="InterPro"/>
</dbReference>
<dbReference type="InterPro" id="IPR013783">
    <property type="entry name" value="Ig-like_fold"/>
</dbReference>
<dbReference type="InterPro" id="IPR002126">
    <property type="entry name" value="Cadherin-like_dom"/>
</dbReference>
<evidence type="ECO:0000313" key="8">
    <source>
        <dbReference type="EMBL" id="TWT98957.1"/>
    </source>
</evidence>
<dbReference type="GO" id="GO:0008013">
    <property type="term" value="F:beta-catenin binding"/>
    <property type="evidence" value="ECO:0007669"/>
    <property type="project" value="TreeGrafter"/>
</dbReference>
<dbReference type="InterPro" id="IPR010221">
    <property type="entry name" value="VCBS_dom"/>
</dbReference>
<feature type="region of interest" description="Disordered" evidence="5">
    <location>
        <begin position="59"/>
        <end position="87"/>
    </location>
</feature>
<feature type="domain" description="Cadherin" evidence="7">
    <location>
        <begin position="190"/>
        <end position="293"/>
    </location>
</feature>
<dbReference type="GO" id="GO:0016477">
    <property type="term" value="P:cell migration"/>
    <property type="evidence" value="ECO:0007669"/>
    <property type="project" value="TreeGrafter"/>
</dbReference>
<dbReference type="InterPro" id="IPR039808">
    <property type="entry name" value="Cadherin"/>
</dbReference>
<dbReference type="Gene3D" id="2.60.40.3440">
    <property type="match status" value="1"/>
</dbReference>
<dbReference type="Pfam" id="PF00028">
    <property type="entry name" value="Cadherin"/>
    <property type="match status" value="2"/>
</dbReference>
<dbReference type="Gene3D" id="2.60.40.60">
    <property type="entry name" value="Cadherins"/>
    <property type="match status" value="1"/>
</dbReference>
<feature type="region of interest" description="Disordered" evidence="5">
    <location>
        <begin position="1"/>
        <end position="26"/>
    </location>
</feature>
<dbReference type="GO" id="GO:0007156">
    <property type="term" value="P:homophilic cell adhesion via plasma membrane adhesion molecules"/>
    <property type="evidence" value="ECO:0007669"/>
    <property type="project" value="InterPro"/>
</dbReference>
<dbReference type="Pfam" id="PF17963">
    <property type="entry name" value="Big_9"/>
    <property type="match status" value="2"/>
</dbReference>
<dbReference type="RefSeq" id="WP_146577607.1">
    <property type="nucleotide sequence ID" value="NZ_SJPM01000003.1"/>
</dbReference>
<evidence type="ECO:0000256" key="4">
    <source>
        <dbReference type="ARBA" id="ARBA00023136"/>
    </source>
</evidence>
<dbReference type="NCBIfam" id="TIGR01965">
    <property type="entry name" value="VCBS_repeat"/>
    <property type="match status" value="1"/>
</dbReference>
<dbReference type="Gene3D" id="2.60.40.10">
    <property type="entry name" value="Immunoglobulins"/>
    <property type="match status" value="1"/>
</dbReference>
<dbReference type="Proteomes" id="UP000316213">
    <property type="component" value="Unassembled WGS sequence"/>
</dbReference>
<comment type="subcellular location">
    <subcellularLocation>
        <location evidence="1">Membrane</location>
    </subcellularLocation>
</comment>
<dbReference type="PRINTS" id="PR00205">
    <property type="entry name" value="CADHERIN"/>
</dbReference>
<keyword evidence="2" id="KW-0677">Repeat</keyword>
<evidence type="ECO:0000256" key="2">
    <source>
        <dbReference type="ARBA" id="ARBA00022737"/>
    </source>
</evidence>
<gene>
    <name evidence="8" type="ORF">Pla100_21230</name>
</gene>
<evidence type="ECO:0000256" key="3">
    <source>
        <dbReference type="ARBA" id="ARBA00022837"/>
    </source>
</evidence>
<evidence type="ECO:0000256" key="5">
    <source>
        <dbReference type="SAM" id="MobiDB-lite"/>
    </source>
</evidence>
<feature type="compositionally biased region" description="Basic and acidic residues" evidence="5">
    <location>
        <begin position="59"/>
        <end position="68"/>
    </location>
</feature>
<keyword evidence="4 6" id="KW-0472">Membrane</keyword>
<evidence type="ECO:0000313" key="9">
    <source>
        <dbReference type="Proteomes" id="UP000316213"/>
    </source>
</evidence>
<reference evidence="8 9" key="1">
    <citation type="submission" date="2019-02" db="EMBL/GenBank/DDBJ databases">
        <title>Deep-cultivation of Planctomycetes and their phenomic and genomic characterization uncovers novel biology.</title>
        <authorList>
            <person name="Wiegand S."/>
            <person name="Jogler M."/>
            <person name="Boedeker C."/>
            <person name="Pinto D."/>
            <person name="Vollmers J."/>
            <person name="Rivas-Marin E."/>
            <person name="Kohn T."/>
            <person name="Peeters S.H."/>
            <person name="Heuer A."/>
            <person name="Rast P."/>
            <person name="Oberbeckmann S."/>
            <person name="Bunk B."/>
            <person name="Jeske O."/>
            <person name="Meyerdierks A."/>
            <person name="Storesund J.E."/>
            <person name="Kallscheuer N."/>
            <person name="Luecker S."/>
            <person name="Lage O.M."/>
            <person name="Pohl T."/>
            <person name="Merkel B.J."/>
            <person name="Hornburger P."/>
            <person name="Mueller R.-W."/>
            <person name="Bruemmer F."/>
            <person name="Labrenz M."/>
            <person name="Spormann A.M."/>
            <person name="Op Den Camp H."/>
            <person name="Overmann J."/>
            <person name="Amann R."/>
            <person name="Jetten M.S.M."/>
            <person name="Mascher T."/>
            <person name="Medema M.H."/>
            <person name="Devos D.P."/>
            <person name="Kaster A.-K."/>
            <person name="Ovreas L."/>
            <person name="Rohde M."/>
            <person name="Galperin M.Y."/>
            <person name="Jogler C."/>
        </authorList>
    </citation>
    <scope>NUCLEOTIDE SEQUENCE [LARGE SCALE GENOMIC DNA]</scope>
    <source>
        <strain evidence="8 9">Pla100</strain>
    </source>
</reference>
<keyword evidence="9" id="KW-1185">Reference proteome</keyword>
<dbReference type="GO" id="GO:0016342">
    <property type="term" value="C:catenin complex"/>
    <property type="evidence" value="ECO:0007669"/>
    <property type="project" value="TreeGrafter"/>
</dbReference>
<dbReference type="PANTHER" id="PTHR24027">
    <property type="entry name" value="CADHERIN-23"/>
    <property type="match status" value="1"/>
</dbReference>
<name>A0A5C6AHL3_9BACT</name>
<dbReference type="AlphaFoldDB" id="A0A5C6AHL3"/>
<keyword evidence="6" id="KW-1133">Transmembrane helix</keyword>
<feature type="transmembrane region" description="Helical" evidence="6">
    <location>
        <begin position="654"/>
        <end position="675"/>
    </location>
</feature>
<feature type="region of interest" description="Disordered" evidence="5">
    <location>
        <begin position="479"/>
        <end position="592"/>
    </location>
</feature>
<protein>
    <submittedName>
        <fullName evidence="8">Cadherin domain protein</fullName>
    </submittedName>
</protein>
<proteinExistence type="predicted"/>
<feature type="compositionally biased region" description="Gly residues" evidence="5">
    <location>
        <begin position="484"/>
        <end position="519"/>
    </location>
</feature>
<dbReference type="CDD" id="cd11304">
    <property type="entry name" value="Cadherin_repeat"/>
    <property type="match status" value="2"/>
</dbReference>
<feature type="domain" description="Cadherin" evidence="7">
    <location>
        <begin position="300"/>
        <end position="392"/>
    </location>
</feature>
<organism evidence="8 9">
    <name type="scientific">Neorhodopirellula pilleata</name>
    <dbReference type="NCBI Taxonomy" id="2714738"/>
    <lineage>
        <taxon>Bacteria</taxon>
        <taxon>Pseudomonadati</taxon>
        <taxon>Planctomycetota</taxon>
        <taxon>Planctomycetia</taxon>
        <taxon>Pirellulales</taxon>
        <taxon>Pirellulaceae</taxon>
        <taxon>Neorhodopirellula</taxon>
    </lineage>
</organism>
<dbReference type="OrthoDB" id="292060at2"/>
<accession>A0A5C6AHL3</accession>
<comment type="caution">
    <text evidence="8">The sequence shown here is derived from an EMBL/GenBank/DDBJ whole genome shotgun (WGS) entry which is preliminary data.</text>
</comment>
<keyword evidence="6" id="KW-0812">Transmembrane</keyword>
<dbReference type="SUPFAM" id="SSF49313">
    <property type="entry name" value="Cadherin-like"/>
    <property type="match status" value="2"/>
</dbReference>
<evidence type="ECO:0000259" key="7">
    <source>
        <dbReference type="PROSITE" id="PS50268"/>
    </source>
</evidence>
<keyword evidence="3" id="KW-0106">Calcium</keyword>
<dbReference type="InterPro" id="IPR015919">
    <property type="entry name" value="Cadherin-like_sf"/>
</dbReference>
<sequence>MFNQSGTVVPTVRKSGTRHHGGDHRASAPVKAIELSGESPDRGNRYRPVANGNCVFNRKGGEQPKANEFEAGGDANTTPGIDPTGNVLDNDTDLDVTDSANVVGVAQGITGAASGFVGAPVDGLYGNITIQSNGLYVYNVDNNHPDVEALRTTTDTLEDVFTYTIVDGQGAQSTQQITITIQGANDDPFDLTTTDLTIDENLADGQLVGVVTPSDIDADEDLFYQLTDDADGRFAIDHSGNITVLDSSRLDFEDADQHQISVRVTDQSGGQYEETFTVYLNDVDEFDVTVPVDVDLNTNEINENSVGAPVGITVSAFDGDGTNSLVTYALTDDADGRFSIDQSSGIVTTLVGLNFEAQSSHLIEVLATSQDGSTSTQVFTINVLDVNEAPVALNDTYDTLASQSKSLTTPEPTANDTDVDGDELEMVIVTQPSNGTLTIAADGSLIYTPNTGFFGTDSFTYRAHDGFLDSNNTATVSIAVQAGNPGGGGGSGGGGDTGGGTGDSGSGDGDGNSGTGSSGGNDDVLGDSTGDIDEGTNGGDLPGGHTQERDSSDQAKAKSTQSSQDDDSVYANGWVGADPDARDSSDKSVSSHGLGRGYRFWNGPLSFEINFTQISLGSLASDELFRADQDSLFAWYVVADADDLIKGKDEDEEVLIGAVGTTLGLASIGYVLWALRGGMLVATMYAGIPTWRMLDPATLINAYRDDGTAKDRVEELLDKRKDA</sequence>
<dbReference type="EMBL" id="SJPM01000003">
    <property type="protein sequence ID" value="TWT98957.1"/>
    <property type="molecule type" value="Genomic_DNA"/>
</dbReference>